<protein>
    <submittedName>
        <fullName evidence="1">Uncharacterized protein</fullName>
    </submittedName>
</protein>
<sequence>MEEILPAHGSDDPPRELTEGALLALREVAIQLLKCISEEDIRTAIREVLEDLPDRGETLSSSIAESYAQELFALQREVDRLKDGANALIAYLDGGIDKGGPTGG</sequence>
<name>A0A2K2FY11_9SPHN</name>
<evidence type="ECO:0000313" key="2">
    <source>
        <dbReference type="Proteomes" id="UP000236327"/>
    </source>
</evidence>
<comment type="caution">
    <text evidence="1">The sequence shown here is derived from an EMBL/GenBank/DDBJ whole genome shotgun (WGS) entry which is preliminary data.</text>
</comment>
<accession>A0A2K2FY11</accession>
<dbReference type="Proteomes" id="UP000236327">
    <property type="component" value="Unassembled WGS sequence"/>
</dbReference>
<gene>
    <name evidence="1" type="ORF">A8V01_22985</name>
</gene>
<dbReference type="EMBL" id="LYMM01000046">
    <property type="protein sequence ID" value="PNU03652.1"/>
    <property type="molecule type" value="Genomic_DNA"/>
</dbReference>
<keyword evidence="2" id="KW-1185">Reference proteome</keyword>
<dbReference type="AlphaFoldDB" id="A0A2K2FY11"/>
<dbReference type="RefSeq" id="WP_103097214.1">
    <property type="nucleotide sequence ID" value="NZ_LYMM01000046.1"/>
</dbReference>
<evidence type="ECO:0000313" key="1">
    <source>
        <dbReference type="EMBL" id="PNU03652.1"/>
    </source>
</evidence>
<reference evidence="1 2" key="1">
    <citation type="submission" date="2016-05" db="EMBL/GenBank/DDBJ databases">
        <title>Complete genome sequence of Novosphingobium guangzhouense SA925(T).</title>
        <authorList>
            <person name="Sha S."/>
        </authorList>
    </citation>
    <scope>NUCLEOTIDE SEQUENCE [LARGE SCALE GENOMIC DNA]</scope>
    <source>
        <strain evidence="1 2">SA925</strain>
    </source>
</reference>
<organism evidence="1 2">
    <name type="scientific">Novosphingobium guangzhouense</name>
    <dbReference type="NCBI Taxonomy" id="1850347"/>
    <lineage>
        <taxon>Bacteria</taxon>
        <taxon>Pseudomonadati</taxon>
        <taxon>Pseudomonadota</taxon>
        <taxon>Alphaproteobacteria</taxon>
        <taxon>Sphingomonadales</taxon>
        <taxon>Sphingomonadaceae</taxon>
        <taxon>Novosphingobium</taxon>
    </lineage>
</organism>
<proteinExistence type="predicted"/>